<dbReference type="OrthoDB" id="975810at2"/>
<dbReference type="InterPro" id="IPR022409">
    <property type="entry name" value="PKD/Chitinase_dom"/>
</dbReference>
<dbReference type="CDD" id="cd00146">
    <property type="entry name" value="PKD"/>
    <property type="match status" value="1"/>
</dbReference>
<dbReference type="Pfam" id="PF00801">
    <property type="entry name" value="PKD"/>
    <property type="match status" value="1"/>
</dbReference>
<feature type="domain" description="PKD" evidence="1">
    <location>
        <begin position="64"/>
        <end position="113"/>
    </location>
</feature>
<dbReference type="AlphaFoldDB" id="A0A979GVJ9"/>
<dbReference type="KEGG" id="cpi:Cpin_6056"/>
<sequence>MRKILLAATAITLIISSCSKDEDVQQPPAEAPKITITTPDGGFAVDNRKWFKVNPAVVSDSVSTTYTWVLNNDTISTAKNLLYAFGDAGTFTLTFTAKNNAGSTQQQITVKVTGKTYTGAVTVFDYFPAPGQFTNGLPPWEEGNTDKEMIAKAQEQLNTNGMISLGGFGGYVVLGTDHTIISKKEEYDFLLKSNAFPNWSEAGIVMVAIDANGNGLPDDEWYEIAGSDYNSPETTHGYQITYYKPDENKEQKPDGMYMLDTTYIRWKDNRGKSGFLSKNVFNTAPYYPQWKGDSISFTGTLLTSNNIEDQSGNGTYFVSKPFAWGYADNVGDAEENAAIKISWAVDKNGNTVDLPGVDFIKVYTGMRAEAGWLGEISTEVTGLLDLHMKK</sequence>
<reference evidence="2 3" key="2">
    <citation type="journal article" date="2010" name="Stand. Genomic Sci.">
        <title>Complete genome sequence of Chitinophaga pinensis type strain (UQM 2034).</title>
        <authorList>
            <person name="Glavina Del Rio T."/>
            <person name="Abt B."/>
            <person name="Spring S."/>
            <person name="Lapidus A."/>
            <person name="Nolan M."/>
            <person name="Tice H."/>
            <person name="Copeland A."/>
            <person name="Cheng J.F."/>
            <person name="Chen F."/>
            <person name="Bruce D."/>
            <person name="Goodwin L."/>
            <person name="Pitluck S."/>
            <person name="Ivanova N."/>
            <person name="Mavromatis K."/>
            <person name="Mikhailova N."/>
            <person name="Pati A."/>
            <person name="Chen A."/>
            <person name="Palaniappan K."/>
            <person name="Land M."/>
            <person name="Hauser L."/>
            <person name="Chang Y.J."/>
            <person name="Jeffries C.D."/>
            <person name="Chain P."/>
            <person name="Saunders E."/>
            <person name="Detter J.C."/>
            <person name="Brettin T."/>
            <person name="Rohde M."/>
            <person name="Goker M."/>
            <person name="Bristow J."/>
            <person name="Eisen J.A."/>
            <person name="Markowitz V."/>
            <person name="Hugenholtz P."/>
            <person name="Kyrpides N.C."/>
            <person name="Klenk H.P."/>
            <person name="Lucas S."/>
        </authorList>
    </citation>
    <scope>NUCLEOTIDE SEQUENCE [LARGE SCALE GENOMIC DNA]</scope>
    <source>
        <strain evidence="3">ATCC 43595 / DSM 2588 / LMG 13176 / NBRC 15968 / NCIMB 11800 / UQM 2034</strain>
    </source>
</reference>
<dbReference type="Proteomes" id="UP000002215">
    <property type="component" value="Chromosome"/>
</dbReference>
<name>A0A979GVJ9_CHIPD</name>
<dbReference type="SMART" id="SM00089">
    <property type="entry name" value="PKD"/>
    <property type="match status" value="1"/>
</dbReference>
<dbReference type="EMBL" id="CP001699">
    <property type="protein sequence ID" value="ACU63468.1"/>
    <property type="molecule type" value="Genomic_DNA"/>
</dbReference>
<dbReference type="Gene3D" id="2.60.40.10">
    <property type="entry name" value="Immunoglobulins"/>
    <property type="match status" value="1"/>
</dbReference>
<dbReference type="SUPFAM" id="SSF49299">
    <property type="entry name" value="PKD domain"/>
    <property type="match status" value="1"/>
</dbReference>
<evidence type="ECO:0000259" key="1">
    <source>
        <dbReference type="PROSITE" id="PS50093"/>
    </source>
</evidence>
<evidence type="ECO:0000313" key="2">
    <source>
        <dbReference type="EMBL" id="ACU63468.1"/>
    </source>
</evidence>
<dbReference type="PROSITE" id="PS50093">
    <property type="entry name" value="PKD"/>
    <property type="match status" value="1"/>
</dbReference>
<evidence type="ECO:0000313" key="3">
    <source>
        <dbReference type="Proteomes" id="UP000002215"/>
    </source>
</evidence>
<organism evidence="2 3">
    <name type="scientific">Chitinophaga pinensis (strain ATCC 43595 / DSM 2588 / LMG 13176 / NBRC 15968 / NCIMB 11800 / UQM 2034)</name>
    <dbReference type="NCBI Taxonomy" id="485918"/>
    <lineage>
        <taxon>Bacteria</taxon>
        <taxon>Pseudomonadati</taxon>
        <taxon>Bacteroidota</taxon>
        <taxon>Chitinophagia</taxon>
        <taxon>Chitinophagales</taxon>
        <taxon>Chitinophagaceae</taxon>
        <taxon>Chitinophaga</taxon>
    </lineage>
</organism>
<dbReference type="InterPro" id="IPR000601">
    <property type="entry name" value="PKD_dom"/>
</dbReference>
<accession>A0A979GVJ9</accession>
<dbReference type="InterPro" id="IPR035986">
    <property type="entry name" value="PKD_dom_sf"/>
</dbReference>
<protein>
    <submittedName>
        <fullName evidence="2">PKD domain containing protein</fullName>
    </submittedName>
</protein>
<dbReference type="RefSeq" id="WP_012793633.1">
    <property type="nucleotide sequence ID" value="NC_013132.1"/>
</dbReference>
<proteinExistence type="predicted"/>
<dbReference type="PROSITE" id="PS51257">
    <property type="entry name" value="PROKAR_LIPOPROTEIN"/>
    <property type="match status" value="1"/>
</dbReference>
<dbReference type="InterPro" id="IPR013783">
    <property type="entry name" value="Ig-like_fold"/>
</dbReference>
<gene>
    <name evidence="2" type="ordered locus">Cpin_6056</name>
</gene>
<reference evidence="3" key="1">
    <citation type="submission" date="2009-08" db="EMBL/GenBank/DDBJ databases">
        <title>The complete genome of Chitinophaga pinensis DSM 2588.</title>
        <authorList>
            <consortium name="US DOE Joint Genome Institute (JGI-PGF)"/>
            <person name="Lucas S."/>
            <person name="Copeland A."/>
            <person name="Lapidus A."/>
            <person name="Glavina del Rio T."/>
            <person name="Dalin E."/>
            <person name="Tice H."/>
            <person name="Bruce D."/>
            <person name="Goodwin L."/>
            <person name="Pitluck S."/>
            <person name="Kyrpides N."/>
            <person name="Mavromatis K."/>
            <person name="Ivanova N."/>
            <person name="Mikhailova N."/>
            <person name="Sims D."/>
            <person name="Meinche L."/>
            <person name="Brettin T."/>
            <person name="Detter J.C."/>
            <person name="Han C."/>
            <person name="Larimer F."/>
            <person name="Land M."/>
            <person name="Hauser L."/>
            <person name="Markowitz V."/>
            <person name="Cheng J.-F."/>
            <person name="Hugenholtz P."/>
            <person name="Woyke T."/>
            <person name="Wu D."/>
            <person name="Spring S."/>
            <person name="Klenk H.-P."/>
            <person name="Eisen J.A."/>
        </authorList>
    </citation>
    <scope>NUCLEOTIDE SEQUENCE [LARGE SCALE GENOMIC DNA]</scope>
    <source>
        <strain evidence="3">ATCC 43595 / DSM 2588 / LMG 13176 / NBRC 15968 / NCIMB 11800 / UQM 2034</strain>
    </source>
</reference>